<dbReference type="AlphaFoldDB" id="A0A0G0FYN7"/>
<comment type="similarity">
    <text evidence="1 8">Belongs to the universal ribosomal protein uL1 family.</text>
</comment>
<keyword evidence="5" id="KW-0694">RNA-binding</keyword>
<dbReference type="InterPro" id="IPR016095">
    <property type="entry name" value="Ribosomal_uL1_3-a/b-sand"/>
</dbReference>
<evidence type="ECO:0000256" key="7">
    <source>
        <dbReference type="ARBA" id="ARBA00023274"/>
    </source>
</evidence>
<proteinExistence type="inferred from homology"/>
<evidence type="ECO:0000313" key="10">
    <source>
        <dbReference type="Proteomes" id="UP000034140"/>
    </source>
</evidence>
<dbReference type="NCBIfam" id="TIGR01169">
    <property type="entry name" value="rplA_bact"/>
    <property type="match status" value="1"/>
</dbReference>
<dbReference type="EMBL" id="LBRE01000013">
    <property type="protein sequence ID" value="KKP92445.1"/>
    <property type="molecule type" value="Genomic_DNA"/>
</dbReference>
<evidence type="ECO:0000256" key="3">
    <source>
        <dbReference type="ARBA" id="ARBA00022730"/>
    </source>
</evidence>
<evidence type="ECO:0000256" key="2">
    <source>
        <dbReference type="ARBA" id="ARBA00022491"/>
    </source>
</evidence>
<evidence type="ECO:0000256" key="1">
    <source>
        <dbReference type="ARBA" id="ARBA00010531"/>
    </source>
</evidence>
<keyword evidence="6 8" id="KW-0689">Ribosomal protein</keyword>
<dbReference type="InterPro" id="IPR028364">
    <property type="entry name" value="Ribosomal_uL1/biogenesis"/>
</dbReference>
<organism evidence="9 10">
    <name type="scientific">candidate division WS6 bacterium GW2011_GWC1_36_11</name>
    <dbReference type="NCBI Taxonomy" id="1619090"/>
    <lineage>
        <taxon>Bacteria</taxon>
        <taxon>Candidatus Dojkabacteria</taxon>
    </lineage>
</organism>
<dbReference type="PANTHER" id="PTHR36427">
    <property type="entry name" value="54S RIBOSOMAL PROTEIN L1, MITOCHONDRIAL"/>
    <property type="match status" value="1"/>
</dbReference>
<comment type="caution">
    <text evidence="9">The sequence shown here is derived from an EMBL/GenBank/DDBJ whole genome shotgun (WGS) entry which is preliminary data.</text>
</comment>
<dbReference type="FunFam" id="3.40.50.790:FF:000001">
    <property type="entry name" value="50S ribosomal protein L1"/>
    <property type="match status" value="1"/>
</dbReference>
<dbReference type="PATRIC" id="fig|1619090.3.peg.346"/>
<dbReference type="Gene3D" id="3.30.190.20">
    <property type="match status" value="1"/>
</dbReference>
<keyword evidence="3" id="KW-0699">rRNA-binding</keyword>
<dbReference type="PROSITE" id="PS01199">
    <property type="entry name" value="RIBOSOMAL_L1"/>
    <property type="match status" value="1"/>
</dbReference>
<dbReference type="GO" id="GO:0019843">
    <property type="term" value="F:rRNA binding"/>
    <property type="evidence" value="ECO:0007669"/>
    <property type="project" value="UniProtKB-KW"/>
</dbReference>
<dbReference type="SUPFAM" id="SSF56808">
    <property type="entry name" value="Ribosomal protein L1"/>
    <property type="match status" value="1"/>
</dbReference>
<dbReference type="InterPro" id="IPR023673">
    <property type="entry name" value="Ribosomal_uL1_CS"/>
</dbReference>
<keyword evidence="2" id="KW-0678">Repressor</keyword>
<evidence type="ECO:0000256" key="5">
    <source>
        <dbReference type="ARBA" id="ARBA00022884"/>
    </source>
</evidence>
<dbReference type="PIRSF" id="PIRSF002155">
    <property type="entry name" value="Ribosomal_L1"/>
    <property type="match status" value="1"/>
</dbReference>
<dbReference type="GO" id="GO:0003735">
    <property type="term" value="F:structural constituent of ribosome"/>
    <property type="evidence" value="ECO:0007669"/>
    <property type="project" value="InterPro"/>
</dbReference>
<accession>A0A0G0FYN7</accession>
<name>A0A0G0FYN7_9BACT</name>
<dbReference type="InterPro" id="IPR023674">
    <property type="entry name" value="Ribosomal_uL1-like"/>
</dbReference>
<dbReference type="CDD" id="cd00403">
    <property type="entry name" value="Ribosomal_L1"/>
    <property type="match status" value="1"/>
</dbReference>
<keyword evidence="7 8" id="KW-0687">Ribonucleoprotein</keyword>
<dbReference type="Gene3D" id="3.40.50.790">
    <property type="match status" value="1"/>
</dbReference>
<evidence type="ECO:0000256" key="6">
    <source>
        <dbReference type="ARBA" id="ARBA00022980"/>
    </source>
</evidence>
<gene>
    <name evidence="9" type="ORF">UR96_C0013G0014</name>
</gene>
<dbReference type="Proteomes" id="UP000034140">
    <property type="component" value="Unassembled WGS sequence"/>
</dbReference>
<dbReference type="GO" id="GO:0006412">
    <property type="term" value="P:translation"/>
    <property type="evidence" value="ECO:0007669"/>
    <property type="project" value="InterPro"/>
</dbReference>
<evidence type="ECO:0000256" key="8">
    <source>
        <dbReference type="RuleBase" id="RU000659"/>
    </source>
</evidence>
<dbReference type="Pfam" id="PF00687">
    <property type="entry name" value="Ribosomal_L1"/>
    <property type="match status" value="1"/>
</dbReference>
<protein>
    <recommendedName>
        <fullName evidence="8">Ribosomal protein</fullName>
    </recommendedName>
</protein>
<dbReference type="PANTHER" id="PTHR36427:SF3">
    <property type="entry name" value="LARGE RIBOSOMAL SUBUNIT PROTEIN UL1M"/>
    <property type="match status" value="1"/>
</dbReference>
<sequence>MKRGKKYIKTTKGLDRELTYSVAEGVKKVKSLSYSSFTGTLELHVDVKVPKDRDPKSIKGAISLPNASGNKVVRVAVFATPDKDEAAKAAGADLVGMEQIMKDIKSGKIEFDVAIATPAVMPKLAVLGKELGPKGLMPSPKNGTVTDDVAKAVAEYKKGKQTFACDDSGVIHMNVGKLDMDDAKLVENVHAGVSAIEEVLSKPVDQILQKMHLAPTMGASVKIAYSKA</sequence>
<evidence type="ECO:0000256" key="4">
    <source>
        <dbReference type="ARBA" id="ARBA00022845"/>
    </source>
</evidence>
<dbReference type="GO" id="GO:0006417">
    <property type="term" value="P:regulation of translation"/>
    <property type="evidence" value="ECO:0007669"/>
    <property type="project" value="UniProtKB-KW"/>
</dbReference>
<dbReference type="GO" id="GO:0015934">
    <property type="term" value="C:large ribosomal subunit"/>
    <property type="evidence" value="ECO:0007669"/>
    <property type="project" value="InterPro"/>
</dbReference>
<evidence type="ECO:0000313" key="9">
    <source>
        <dbReference type="EMBL" id="KKP92445.1"/>
    </source>
</evidence>
<dbReference type="InterPro" id="IPR005878">
    <property type="entry name" value="Ribosom_uL1_bac-type"/>
</dbReference>
<keyword evidence="4" id="KW-0810">Translation regulation</keyword>
<dbReference type="InterPro" id="IPR002143">
    <property type="entry name" value="Ribosomal_uL1"/>
</dbReference>
<reference evidence="9 10" key="1">
    <citation type="journal article" date="2015" name="Nature">
        <title>rRNA introns, odd ribosomes, and small enigmatic genomes across a large radiation of phyla.</title>
        <authorList>
            <person name="Brown C.T."/>
            <person name="Hug L.A."/>
            <person name="Thomas B.C."/>
            <person name="Sharon I."/>
            <person name="Castelle C.J."/>
            <person name="Singh A."/>
            <person name="Wilkins M.J."/>
            <person name="Williams K.H."/>
            <person name="Banfield J.F."/>
        </authorList>
    </citation>
    <scope>NUCLEOTIDE SEQUENCE [LARGE SCALE GENOMIC DNA]</scope>
</reference>